<organism evidence="5 6">
    <name type="scientific">Nocardioides bizhenqiangii</name>
    <dbReference type="NCBI Taxonomy" id="3095076"/>
    <lineage>
        <taxon>Bacteria</taxon>
        <taxon>Bacillati</taxon>
        <taxon>Actinomycetota</taxon>
        <taxon>Actinomycetes</taxon>
        <taxon>Propionibacteriales</taxon>
        <taxon>Nocardioidaceae</taxon>
        <taxon>Nocardioides</taxon>
    </lineage>
</organism>
<evidence type="ECO:0000313" key="6">
    <source>
        <dbReference type="Proteomes" id="UP001327225"/>
    </source>
</evidence>
<dbReference type="Proteomes" id="UP001327225">
    <property type="component" value="Chromosome"/>
</dbReference>
<protein>
    <submittedName>
        <fullName evidence="5">Isoprenylcysteine carboxylmethyltransferase family protein</fullName>
        <ecNumber evidence="5">2.1.1.100</ecNumber>
        <ecNumber evidence="5">2.1.1.334</ecNumber>
    </submittedName>
</protein>
<keyword evidence="6" id="KW-1185">Reference proteome</keyword>
<dbReference type="PANTHER" id="PTHR12714">
    <property type="entry name" value="PROTEIN-S ISOPRENYLCYSTEINE O-METHYLTRANSFERASE"/>
    <property type="match status" value="1"/>
</dbReference>
<dbReference type="GO" id="GO:0004671">
    <property type="term" value="F:protein C-terminal S-isoprenylcysteine carboxyl O-methyltransferase activity"/>
    <property type="evidence" value="ECO:0007669"/>
    <property type="project" value="UniProtKB-EC"/>
</dbReference>
<evidence type="ECO:0000256" key="2">
    <source>
        <dbReference type="ARBA" id="ARBA00022692"/>
    </source>
</evidence>
<dbReference type="RefSeq" id="WP_322456698.1">
    <property type="nucleotide sequence ID" value="NZ_CP141059.1"/>
</dbReference>
<comment type="subcellular location">
    <subcellularLocation>
        <location evidence="1">Endomembrane system</location>
        <topology evidence="1">Multi-pass membrane protein</topology>
    </subcellularLocation>
</comment>
<dbReference type="EMBL" id="CP141059">
    <property type="protein sequence ID" value="WQQ27495.1"/>
    <property type="molecule type" value="Genomic_DNA"/>
</dbReference>
<evidence type="ECO:0000256" key="1">
    <source>
        <dbReference type="ARBA" id="ARBA00004127"/>
    </source>
</evidence>
<dbReference type="EC" id="2.1.1.334" evidence="5"/>
<keyword evidence="5" id="KW-0808">Transferase</keyword>
<keyword evidence="5" id="KW-0489">Methyltransferase</keyword>
<dbReference type="Gene3D" id="1.20.120.1630">
    <property type="match status" value="1"/>
</dbReference>
<gene>
    <name evidence="5" type="ORF">SHK19_04510</name>
</gene>
<dbReference type="Pfam" id="PF04191">
    <property type="entry name" value="PEMT"/>
    <property type="match status" value="1"/>
</dbReference>
<keyword evidence="3" id="KW-1133">Transmembrane helix</keyword>
<dbReference type="PANTHER" id="PTHR12714:SF9">
    <property type="entry name" value="PROTEIN-S-ISOPRENYLCYSTEINE O-METHYLTRANSFERASE"/>
    <property type="match status" value="1"/>
</dbReference>
<dbReference type="InterPro" id="IPR007318">
    <property type="entry name" value="Phopholipid_MeTrfase"/>
</dbReference>
<evidence type="ECO:0000313" key="5">
    <source>
        <dbReference type="EMBL" id="WQQ27495.1"/>
    </source>
</evidence>
<accession>A0ABZ0ZTT9</accession>
<keyword evidence="4" id="KW-0472">Membrane</keyword>
<evidence type="ECO:0000256" key="4">
    <source>
        <dbReference type="ARBA" id="ARBA00023136"/>
    </source>
</evidence>
<reference evidence="6" key="1">
    <citation type="submission" date="2023-12" db="EMBL/GenBank/DDBJ databases">
        <title>Novel species in genus Nocardioides.</title>
        <authorList>
            <person name="Zhou H."/>
        </authorList>
    </citation>
    <scope>NUCLEOTIDE SEQUENCE [LARGE SCALE GENOMIC DNA]</scope>
    <source>
        <strain evidence="6">HM61</strain>
    </source>
</reference>
<keyword evidence="2" id="KW-0812">Transmembrane</keyword>
<dbReference type="EC" id="2.1.1.100" evidence="5"/>
<sequence length="150" mass="15528">MPAVPPPAYAVAGLVAQHLLADNGRAGPVRKVAAGAVAAASAALAVGSIRRFRAGGTTVEPFHPERASALVTSGPNALTRNPMYVGMAGLLAAHALVRGGWLPAVPVAAFVAVIDQTQIRPEEAALRALFGQEYDEYCARVPRWLTGLPL</sequence>
<dbReference type="GO" id="GO:0032259">
    <property type="term" value="P:methylation"/>
    <property type="evidence" value="ECO:0007669"/>
    <property type="project" value="UniProtKB-KW"/>
</dbReference>
<name>A0ABZ0ZTT9_9ACTN</name>
<proteinExistence type="predicted"/>
<evidence type="ECO:0000256" key="3">
    <source>
        <dbReference type="ARBA" id="ARBA00022989"/>
    </source>
</evidence>